<keyword evidence="3" id="KW-0732">Signal</keyword>
<evidence type="ECO:0000256" key="1">
    <source>
        <dbReference type="ARBA" id="ARBA00007362"/>
    </source>
</evidence>
<dbReference type="EMBL" id="RDBE01000006">
    <property type="protein sequence ID" value="RLV49915.1"/>
    <property type="molecule type" value="Genomic_DNA"/>
</dbReference>
<feature type="chain" id="PRO_5018217052" description="EamA domain-containing protein" evidence="3">
    <location>
        <begin position="18"/>
        <end position="286"/>
    </location>
</feature>
<organism evidence="5 6">
    <name type="scientific">Nocardioides mangrovicus</name>
    <dbReference type="NCBI Taxonomy" id="2478913"/>
    <lineage>
        <taxon>Bacteria</taxon>
        <taxon>Bacillati</taxon>
        <taxon>Actinomycetota</taxon>
        <taxon>Actinomycetes</taxon>
        <taxon>Propionibacteriales</taxon>
        <taxon>Nocardioidaceae</taxon>
        <taxon>Nocardioides</taxon>
    </lineage>
</organism>
<accession>A0A3L8P3S6</accession>
<dbReference type="Gene3D" id="1.10.3730.20">
    <property type="match status" value="2"/>
</dbReference>
<comment type="similarity">
    <text evidence="1">Belongs to the EamA transporter family.</text>
</comment>
<feature type="transmembrane region" description="Helical" evidence="2">
    <location>
        <begin position="93"/>
        <end position="114"/>
    </location>
</feature>
<reference evidence="5 6" key="1">
    <citation type="submission" date="2018-10" db="EMBL/GenBank/DDBJ databases">
        <title>Marmoricola sp. 4Q3S-7 whole genome shotgun sequence.</title>
        <authorList>
            <person name="Li F."/>
        </authorList>
    </citation>
    <scope>NUCLEOTIDE SEQUENCE [LARGE SCALE GENOMIC DNA]</scope>
    <source>
        <strain evidence="5 6">4Q3S-7</strain>
    </source>
</reference>
<comment type="caution">
    <text evidence="5">The sequence shown here is derived from an EMBL/GenBank/DDBJ whole genome shotgun (WGS) entry which is preliminary data.</text>
</comment>
<dbReference type="GO" id="GO:0016020">
    <property type="term" value="C:membrane"/>
    <property type="evidence" value="ECO:0007669"/>
    <property type="project" value="InterPro"/>
</dbReference>
<evidence type="ECO:0000256" key="2">
    <source>
        <dbReference type="SAM" id="Phobius"/>
    </source>
</evidence>
<feature type="domain" description="EamA" evidence="4">
    <location>
        <begin position="6"/>
        <end position="137"/>
    </location>
</feature>
<sequence length="286" mass="29884">MSPVALALVLVAAVAHAAWNLASRGVRADASVFVFAYATWSAALWLPVAAVVWALDPQRPTWAWLLAPVVSGALHNVYGTVLQRGYHSGDLNLVYPVARGVGPMLTLVVAVSVLGERPSLLGGLGAVIIVAGIVVIAFPAAGLPRDGLRRSVGWGAATGATIAAYTLWDAYAVTDLRVPPLSYFALNLVAQVLTLAPWTLRRLPAVRAVWREQRGPTATVAVLSPLAYVLVLEAMRMAPVALVASTRETSIVIGSLLGTRLFGEPGGRRRGLGAVIVLGGIALVAL</sequence>
<keyword evidence="2" id="KW-0472">Membrane</keyword>
<evidence type="ECO:0000313" key="5">
    <source>
        <dbReference type="EMBL" id="RLV49915.1"/>
    </source>
</evidence>
<gene>
    <name evidence="5" type="ORF">D9V37_08535</name>
</gene>
<keyword evidence="2" id="KW-0812">Transmembrane</keyword>
<dbReference type="Pfam" id="PF00892">
    <property type="entry name" value="EamA"/>
    <property type="match status" value="2"/>
</dbReference>
<proteinExistence type="inferred from homology"/>
<dbReference type="InterPro" id="IPR000620">
    <property type="entry name" value="EamA_dom"/>
</dbReference>
<feature type="domain" description="EamA" evidence="4">
    <location>
        <begin position="154"/>
        <end position="285"/>
    </location>
</feature>
<feature type="transmembrane region" description="Helical" evidence="2">
    <location>
        <begin position="183"/>
        <end position="200"/>
    </location>
</feature>
<dbReference type="RefSeq" id="WP_121805679.1">
    <property type="nucleotide sequence ID" value="NZ_RDBE01000006.1"/>
</dbReference>
<keyword evidence="6" id="KW-1185">Reference proteome</keyword>
<keyword evidence="2" id="KW-1133">Transmembrane helix</keyword>
<feature type="transmembrane region" description="Helical" evidence="2">
    <location>
        <begin position="33"/>
        <end position="55"/>
    </location>
</feature>
<evidence type="ECO:0000259" key="4">
    <source>
        <dbReference type="Pfam" id="PF00892"/>
    </source>
</evidence>
<dbReference type="InterPro" id="IPR037185">
    <property type="entry name" value="EmrE-like"/>
</dbReference>
<feature type="transmembrane region" description="Helical" evidence="2">
    <location>
        <begin position="152"/>
        <end position="171"/>
    </location>
</feature>
<feature type="signal peptide" evidence="3">
    <location>
        <begin position="1"/>
        <end position="17"/>
    </location>
</feature>
<dbReference type="AlphaFoldDB" id="A0A3L8P3S6"/>
<evidence type="ECO:0000256" key="3">
    <source>
        <dbReference type="SAM" id="SignalP"/>
    </source>
</evidence>
<feature type="transmembrane region" description="Helical" evidence="2">
    <location>
        <begin position="220"/>
        <end position="244"/>
    </location>
</feature>
<protein>
    <recommendedName>
        <fullName evidence="4">EamA domain-containing protein</fullName>
    </recommendedName>
</protein>
<name>A0A3L8P3S6_9ACTN</name>
<feature type="transmembrane region" description="Helical" evidence="2">
    <location>
        <begin position="121"/>
        <end position="140"/>
    </location>
</feature>
<dbReference type="SUPFAM" id="SSF103481">
    <property type="entry name" value="Multidrug resistance efflux transporter EmrE"/>
    <property type="match status" value="2"/>
</dbReference>
<dbReference type="Proteomes" id="UP000281708">
    <property type="component" value="Unassembled WGS sequence"/>
</dbReference>
<evidence type="ECO:0000313" key="6">
    <source>
        <dbReference type="Proteomes" id="UP000281708"/>
    </source>
</evidence>
<dbReference type="OrthoDB" id="9783707at2"/>